<protein>
    <submittedName>
        <fullName evidence="1">Uncharacterized protein</fullName>
    </submittedName>
</protein>
<comment type="caution">
    <text evidence="1">The sequence shown here is derived from an EMBL/GenBank/DDBJ whole genome shotgun (WGS) entry which is preliminary data.</text>
</comment>
<name>A0A0G2I1R3_9EURO</name>
<organism evidence="1 2">
    <name type="scientific">[Emmonsia] crescens</name>
    <dbReference type="NCBI Taxonomy" id="73230"/>
    <lineage>
        <taxon>Eukaryota</taxon>
        <taxon>Fungi</taxon>
        <taxon>Dikarya</taxon>
        <taxon>Ascomycota</taxon>
        <taxon>Pezizomycotina</taxon>
        <taxon>Eurotiomycetes</taxon>
        <taxon>Eurotiomycetidae</taxon>
        <taxon>Onygenales</taxon>
        <taxon>Ajellomycetaceae</taxon>
        <taxon>Emergomyces</taxon>
    </lineage>
</organism>
<proteinExistence type="predicted"/>
<reference evidence="2" key="1">
    <citation type="journal article" date="2015" name="PLoS Genet.">
        <title>The dynamic genome and transcriptome of the human fungal pathogen Blastomyces and close relative Emmonsia.</title>
        <authorList>
            <person name="Munoz J.F."/>
            <person name="Gauthier G.M."/>
            <person name="Desjardins C.A."/>
            <person name="Gallo J.E."/>
            <person name="Holder J."/>
            <person name="Sullivan T.D."/>
            <person name="Marty A.J."/>
            <person name="Carmen J.C."/>
            <person name="Chen Z."/>
            <person name="Ding L."/>
            <person name="Gujja S."/>
            <person name="Magrini V."/>
            <person name="Misas E."/>
            <person name="Mitreva M."/>
            <person name="Priest M."/>
            <person name="Saif S."/>
            <person name="Whiston E.A."/>
            <person name="Young S."/>
            <person name="Zeng Q."/>
            <person name="Goldman W.E."/>
            <person name="Mardis E.R."/>
            <person name="Taylor J.W."/>
            <person name="McEwen J.G."/>
            <person name="Clay O.K."/>
            <person name="Klein B.S."/>
            <person name="Cuomo C.A."/>
        </authorList>
    </citation>
    <scope>NUCLEOTIDE SEQUENCE [LARGE SCALE GENOMIC DNA]</scope>
    <source>
        <strain evidence="2">UAMH 3008</strain>
    </source>
</reference>
<dbReference type="AlphaFoldDB" id="A0A0G2I1R3"/>
<evidence type="ECO:0000313" key="1">
    <source>
        <dbReference type="EMBL" id="KKZ64090.1"/>
    </source>
</evidence>
<dbReference type="EMBL" id="LCZI01000874">
    <property type="protein sequence ID" value="KKZ64090.1"/>
    <property type="molecule type" value="Genomic_DNA"/>
</dbReference>
<dbReference type="VEuPathDB" id="FungiDB:EMCG_01586"/>
<gene>
    <name evidence="1" type="ORF">EMCG_01586</name>
</gene>
<evidence type="ECO:0000313" key="2">
    <source>
        <dbReference type="Proteomes" id="UP000034164"/>
    </source>
</evidence>
<sequence>MVLEKGSATTASSTVSWVDASGSMFCLRAIAEGEEQLSLGLADKFSEQTRIHTAGTSAAIWKIGDVYCKVKSYVAGMLLEADTISFVESKDYNSHISRSYPYLG</sequence>
<dbReference type="Proteomes" id="UP000034164">
    <property type="component" value="Unassembled WGS sequence"/>
</dbReference>
<accession>A0A0G2I1R3</accession>